<evidence type="ECO:0000256" key="6">
    <source>
        <dbReference type="ARBA" id="ARBA00023136"/>
    </source>
</evidence>
<reference evidence="9 10" key="1">
    <citation type="submission" date="2020-07" db="EMBL/GenBank/DDBJ databases">
        <title>Sequencing the genomes of 1000 actinobacteria strains.</title>
        <authorList>
            <person name="Klenk H.-P."/>
        </authorList>
    </citation>
    <scope>NUCLEOTIDE SEQUENCE [LARGE SCALE GENOMIC DNA]</scope>
    <source>
        <strain evidence="9 10">DSM 22083</strain>
    </source>
</reference>
<feature type="transmembrane region" description="Helical" evidence="8">
    <location>
        <begin position="21"/>
        <end position="40"/>
    </location>
</feature>
<feature type="transmembrane region" description="Helical" evidence="8">
    <location>
        <begin position="125"/>
        <end position="143"/>
    </location>
</feature>
<keyword evidence="6 8" id="KW-0472">Membrane</keyword>
<comment type="caution">
    <text evidence="9">The sequence shown here is derived from an EMBL/GenBank/DDBJ whole genome shotgun (WGS) entry which is preliminary data.</text>
</comment>
<feature type="transmembrane region" description="Helical" evidence="8">
    <location>
        <begin position="196"/>
        <end position="217"/>
    </location>
</feature>
<keyword evidence="4 8" id="KW-0812">Transmembrane</keyword>
<dbReference type="Proteomes" id="UP000569914">
    <property type="component" value="Unassembled WGS sequence"/>
</dbReference>
<evidence type="ECO:0008006" key="11">
    <source>
        <dbReference type="Google" id="ProtNLM"/>
    </source>
</evidence>
<organism evidence="9 10">
    <name type="scientific">Microlunatus parietis</name>
    <dbReference type="NCBI Taxonomy" id="682979"/>
    <lineage>
        <taxon>Bacteria</taxon>
        <taxon>Bacillati</taxon>
        <taxon>Actinomycetota</taxon>
        <taxon>Actinomycetes</taxon>
        <taxon>Propionibacteriales</taxon>
        <taxon>Propionibacteriaceae</taxon>
        <taxon>Microlunatus</taxon>
    </lineage>
</organism>
<evidence type="ECO:0000313" key="10">
    <source>
        <dbReference type="Proteomes" id="UP000569914"/>
    </source>
</evidence>
<evidence type="ECO:0000256" key="5">
    <source>
        <dbReference type="ARBA" id="ARBA00022989"/>
    </source>
</evidence>
<keyword evidence="3" id="KW-0808">Transferase</keyword>
<feature type="transmembrane region" description="Helical" evidence="8">
    <location>
        <begin position="349"/>
        <end position="373"/>
    </location>
</feature>
<keyword evidence="10" id="KW-1185">Reference proteome</keyword>
<keyword evidence="2" id="KW-1003">Cell membrane</keyword>
<feature type="transmembrane region" description="Helical" evidence="8">
    <location>
        <begin position="93"/>
        <end position="113"/>
    </location>
</feature>
<gene>
    <name evidence="9" type="ORF">BKA15_006690</name>
</gene>
<comment type="subcellular location">
    <subcellularLocation>
        <location evidence="1">Cell membrane</location>
        <topology evidence="1">Multi-pass membrane protein</topology>
    </subcellularLocation>
</comment>
<evidence type="ECO:0000256" key="3">
    <source>
        <dbReference type="ARBA" id="ARBA00022679"/>
    </source>
</evidence>
<dbReference type="AlphaFoldDB" id="A0A7Y9LGM3"/>
<dbReference type="InterPro" id="IPR018584">
    <property type="entry name" value="GT87"/>
</dbReference>
<proteinExistence type="inferred from homology"/>
<dbReference type="GO" id="GO:0005886">
    <property type="term" value="C:plasma membrane"/>
    <property type="evidence" value="ECO:0007669"/>
    <property type="project" value="UniProtKB-SubCell"/>
</dbReference>
<dbReference type="EMBL" id="JACCBU010000001">
    <property type="protein sequence ID" value="NYE75361.1"/>
    <property type="molecule type" value="Genomic_DNA"/>
</dbReference>
<name>A0A7Y9LGM3_9ACTN</name>
<accession>A0A7Y9LGM3</accession>
<dbReference type="Pfam" id="PF09594">
    <property type="entry name" value="GT87"/>
    <property type="match status" value="1"/>
</dbReference>
<evidence type="ECO:0000256" key="8">
    <source>
        <dbReference type="SAM" id="Phobius"/>
    </source>
</evidence>
<protein>
    <recommendedName>
        <fullName evidence="11">DUF2029 domain-containing protein</fullName>
    </recommendedName>
</protein>
<feature type="transmembrane region" description="Helical" evidence="8">
    <location>
        <begin position="385"/>
        <end position="407"/>
    </location>
</feature>
<evidence type="ECO:0000256" key="2">
    <source>
        <dbReference type="ARBA" id="ARBA00022475"/>
    </source>
</evidence>
<evidence type="ECO:0000256" key="1">
    <source>
        <dbReference type="ARBA" id="ARBA00004651"/>
    </source>
</evidence>
<feature type="transmembrane region" description="Helical" evidence="8">
    <location>
        <begin position="303"/>
        <end position="320"/>
    </location>
</feature>
<dbReference type="GO" id="GO:0016758">
    <property type="term" value="F:hexosyltransferase activity"/>
    <property type="evidence" value="ECO:0007669"/>
    <property type="project" value="InterPro"/>
</dbReference>
<comment type="similarity">
    <text evidence="7">Belongs to the glycosyltransferase 87 family.</text>
</comment>
<evidence type="ECO:0000313" key="9">
    <source>
        <dbReference type="EMBL" id="NYE75361.1"/>
    </source>
</evidence>
<evidence type="ECO:0000256" key="7">
    <source>
        <dbReference type="ARBA" id="ARBA00024033"/>
    </source>
</evidence>
<evidence type="ECO:0000256" key="4">
    <source>
        <dbReference type="ARBA" id="ARBA00022692"/>
    </source>
</evidence>
<feature type="transmembrane region" description="Helical" evidence="8">
    <location>
        <begin position="272"/>
        <end position="296"/>
    </location>
</feature>
<dbReference type="RefSeq" id="WP_179757879.1">
    <property type="nucleotide sequence ID" value="NZ_JACCBU010000001.1"/>
</dbReference>
<keyword evidence="5 8" id="KW-1133">Transmembrane helix</keyword>
<feature type="transmembrane region" description="Helical" evidence="8">
    <location>
        <begin position="326"/>
        <end position="342"/>
    </location>
</feature>
<sequence>MPESAPDARPAPRPLVDRIPSVTLVIFWLASRVLVLGVWLNAEYIATGDVGYYFGKIANLGRVGLDQTFLEYPTPVTWILSIPYLLSGGNQSGYIIGYVGFMIIIDAAFTIALWRAGGDRPGRAVYFWLIFIVCVGPLSYLRFDLIPAVLAGGALLALRRVPALSGVLTGIGAAIKLWPALLIAALAAPKSGRRPALIGFAAAGFGLALISLIAGGWQRLISPLAWQSGRGLQIESVWATPLMLARIGDPTTWTIDMSPYQAFEVYGPGNEIMVAVSNLATIAGLAVIVALCIRAFRATEPSLLGIGLLMIAIVALMIITNKTFSPQYLLWLGGPVAALGVLHRGDRSLLDLLGVSVLALAVLTHLIYPVLYYQGLLDAEVSTGLIVGTVVLAIRNVAILVFTVAVCRQTWIALAPAPVRPPG</sequence>
<feature type="transmembrane region" description="Helical" evidence="8">
    <location>
        <begin position="163"/>
        <end position="184"/>
    </location>
</feature>